<organism evidence="1 2">
    <name type="scientific">Microvirga tunisiensis</name>
    <dbReference type="NCBI Taxonomy" id="2108360"/>
    <lineage>
        <taxon>Bacteria</taxon>
        <taxon>Pseudomonadati</taxon>
        <taxon>Pseudomonadota</taxon>
        <taxon>Alphaproteobacteria</taxon>
        <taxon>Hyphomicrobiales</taxon>
        <taxon>Methylobacteriaceae</taxon>
        <taxon>Microvirga</taxon>
    </lineage>
</organism>
<dbReference type="Proteomes" id="UP000403266">
    <property type="component" value="Unassembled WGS sequence"/>
</dbReference>
<comment type="caution">
    <text evidence="1">The sequence shown here is derived from an EMBL/GenBank/DDBJ whole genome shotgun (WGS) entry which is preliminary data.</text>
</comment>
<protein>
    <submittedName>
        <fullName evidence="1">Uncharacterized protein</fullName>
    </submittedName>
</protein>
<reference evidence="1 2" key="1">
    <citation type="journal article" date="2019" name="Syst. Appl. Microbiol.">
        <title>Microvirga tunisiensis sp. nov., a root nodule symbiotic bacterium isolated from Lupinus micranthus and L. luteus grown in Northern Tunisia.</title>
        <authorList>
            <person name="Msaddak A."/>
            <person name="Rejili M."/>
            <person name="Duran D."/>
            <person name="Mars M."/>
            <person name="Palacios J.M."/>
            <person name="Ruiz-Argueso T."/>
            <person name="Rey L."/>
            <person name="Imperial J."/>
        </authorList>
    </citation>
    <scope>NUCLEOTIDE SEQUENCE [LARGE SCALE GENOMIC DNA]</scope>
    <source>
        <strain evidence="1 2">Lmie10</strain>
    </source>
</reference>
<gene>
    <name evidence="1" type="ORF">FS320_17855</name>
</gene>
<dbReference type="RefSeq" id="WP_152713176.1">
    <property type="nucleotide sequence ID" value="NZ_VOSJ01000071.1"/>
</dbReference>
<dbReference type="AlphaFoldDB" id="A0A5N7MJN0"/>
<name>A0A5N7MJN0_9HYPH</name>
<evidence type="ECO:0000313" key="1">
    <source>
        <dbReference type="EMBL" id="MPR27028.1"/>
    </source>
</evidence>
<proteinExistence type="predicted"/>
<evidence type="ECO:0000313" key="2">
    <source>
        <dbReference type="Proteomes" id="UP000403266"/>
    </source>
</evidence>
<sequence>MNGKAQTLSVSPTDPRSAEKAFIQATLTATALSADNPEASNAFSRLLWALGSSPSLDDVGQLAERWIETIEETGPVGSVDPKELVEVLLIGAEAYMGPMAQHPVCRH</sequence>
<dbReference type="EMBL" id="VOSK01000070">
    <property type="protein sequence ID" value="MPR27028.1"/>
    <property type="molecule type" value="Genomic_DNA"/>
</dbReference>
<accession>A0A5N7MJN0</accession>
<keyword evidence="2" id="KW-1185">Reference proteome</keyword>